<dbReference type="Pfam" id="PF17482">
    <property type="entry name" value="Phage_sheath_1C"/>
    <property type="match status" value="1"/>
</dbReference>
<dbReference type="AlphaFoldDB" id="A0AA91EEC9"/>
<dbReference type="EMBL" id="LXEX01000031">
    <property type="protein sequence ID" value="OAT58978.1"/>
    <property type="molecule type" value="Genomic_DNA"/>
</dbReference>
<dbReference type="PIRSF" id="PIRSF007349">
    <property type="entry name" value="Tsp_L"/>
    <property type="match status" value="1"/>
</dbReference>
<dbReference type="InterPro" id="IPR020287">
    <property type="entry name" value="Tail_sheath_C"/>
</dbReference>
<evidence type="ECO:0000313" key="5">
    <source>
        <dbReference type="Proteomes" id="UP000078431"/>
    </source>
</evidence>
<dbReference type="InterPro" id="IPR035089">
    <property type="entry name" value="Phage_sheath_subtilisin"/>
</dbReference>
<feature type="domain" description="Tail sheath protein subtilisin-like" evidence="2">
    <location>
        <begin position="205"/>
        <end position="362"/>
    </location>
</feature>
<evidence type="ECO:0000313" key="4">
    <source>
        <dbReference type="EMBL" id="OAT58978.1"/>
    </source>
</evidence>
<accession>A0AA91EEC9</accession>
<sequence>MASPNVSFNTIGSGIRKPGKYFEFNTALAVRTLPGNTQKMLIIGQMLATGTATPLAAVDVFSGDQAALYFGAGSLAHLMTLAAISSNSYLSLQVIGVNDAANGGAAATGTLTLTGPATSTGVVSLWIGNTRLDVTATAGDTATVTAAALVTLIGQTPALPVTASANAGIITLTAKHKGTVGNDINLRAQSTATGATVAVVAMANGATDPDIAPALAAVFAAGHDIVVSPFSTQTALTALRTHIKSVSGPLEQRSAIGVGGWAKTLATGTTLAGQINDGAITLGWHNGSVMLPGEIAAAYAAVIASEEDPARPLNTLALEALDVTALADRPGRNEQENALYNGLTPFEIGPGDVVQIVRAITTYTVDAQGIDDVALLDLTTIRTLYYVRKACRERIALRFPRDKLSTRTGPKVRSELLDVLYKLEELEIVEEVDANKDALIVERDSQDVNRLDAAIPCDVVNGLHVFAGRIDLLL</sequence>
<organism evidence="4 5">
    <name type="scientific">Obesumbacterium proteus ATCC 12841</name>
    <dbReference type="NCBI Taxonomy" id="1354268"/>
    <lineage>
        <taxon>Bacteria</taxon>
        <taxon>Pseudomonadati</taxon>
        <taxon>Pseudomonadota</taxon>
        <taxon>Gammaproteobacteria</taxon>
        <taxon>Enterobacterales</taxon>
        <taxon>Hafniaceae</taxon>
        <taxon>Obesumbacterium</taxon>
    </lineage>
</organism>
<evidence type="ECO:0000256" key="1">
    <source>
        <dbReference type="ARBA" id="ARBA00008005"/>
    </source>
</evidence>
<dbReference type="Proteomes" id="UP000078431">
    <property type="component" value="Unassembled WGS sequence"/>
</dbReference>
<dbReference type="InterPro" id="IPR007067">
    <property type="entry name" value="Tail_sheath"/>
</dbReference>
<protein>
    <submittedName>
        <fullName evidence="4">Bacteriophage tail sheath protein</fullName>
    </submittedName>
</protein>
<evidence type="ECO:0000259" key="3">
    <source>
        <dbReference type="Pfam" id="PF17482"/>
    </source>
</evidence>
<dbReference type="RefSeq" id="WP_061552902.1">
    <property type="nucleotide sequence ID" value="NZ_LXEX01000031.1"/>
</dbReference>
<reference evidence="4 5" key="1">
    <citation type="submission" date="2016-04" db="EMBL/GenBank/DDBJ databases">
        <title>ATOL: Assembling a taxonomically balanced genome-scale reconstruction of the evolutionary history of the Enterobacteriaceae.</title>
        <authorList>
            <person name="Plunkett G.III."/>
            <person name="Neeno-Eckwall E.C."/>
            <person name="Glasner J.D."/>
            <person name="Perna N.T."/>
        </authorList>
    </citation>
    <scope>NUCLEOTIDE SEQUENCE [LARGE SCALE GENOMIC DNA]</scope>
    <source>
        <strain evidence="4 5">ATCC 12841</strain>
    </source>
</reference>
<comment type="similarity">
    <text evidence="1">Belongs to the myoviridae tail sheath protein family.</text>
</comment>
<dbReference type="Pfam" id="PF04984">
    <property type="entry name" value="Phage_sheath_1"/>
    <property type="match status" value="1"/>
</dbReference>
<proteinExistence type="inferred from homology"/>
<keyword evidence="5" id="KW-1185">Reference proteome</keyword>
<feature type="domain" description="Tail sheath protein C-terminal" evidence="3">
    <location>
        <begin position="374"/>
        <end position="471"/>
    </location>
</feature>
<evidence type="ECO:0000259" key="2">
    <source>
        <dbReference type="Pfam" id="PF04984"/>
    </source>
</evidence>
<comment type="caution">
    <text evidence="4">The sequence shown here is derived from an EMBL/GenBank/DDBJ whole genome shotgun (WGS) entry which is preliminary data.</text>
</comment>
<gene>
    <name evidence="4" type="ORF">M993_02281</name>
</gene>
<name>A0AA91EEC9_9GAMM</name>